<dbReference type="InterPro" id="IPR036661">
    <property type="entry name" value="Luciferase-like_sf"/>
</dbReference>
<proteinExistence type="predicted"/>
<protein>
    <submittedName>
        <fullName evidence="3">LLM class flavin-dependent oxidoreductase</fullName>
        <ecNumber evidence="3">1.-.-.-</ecNumber>
    </submittedName>
</protein>
<dbReference type="AlphaFoldDB" id="A0A5N5DZX6"/>
<dbReference type="PANTHER" id="PTHR30137">
    <property type="entry name" value="LUCIFERASE-LIKE MONOOXYGENASE"/>
    <property type="match status" value="1"/>
</dbReference>
<dbReference type="EC" id="1.-.-.-" evidence="3"/>
<dbReference type="InterPro" id="IPR011251">
    <property type="entry name" value="Luciferase-like_dom"/>
</dbReference>
<evidence type="ECO:0000313" key="3">
    <source>
        <dbReference type="EMBL" id="WMN01864.1"/>
    </source>
</evidence>
<dbReference type="GO" id="GO:0016705">
    <property type="term" value="F:oxidoreductase activity, acting on paired donors, with incorporation or reduction of molecular oxygen"/>
    <property type="evidence" value="ECO:0007669"/>
    <property type="project" value="InterPro"/>
</dbReference>
<dbReference type="RefSeq" id="WP_151532008.1">
    <property type="nucleotide sequence ID" value="NZ_CP124545.1"/>
</dbReference>
<accession>A0A5N5DZX6</accession>
<sequence>MTTTTALPGLALFEVPPVTDNAGAGYAVLLDNAVRAESLGYETYWVAEGRFSNIGLPSALTLLAVLSERTDRLRLGTAVIPLAFDHPQRLAETAAVVNTLSGDRLELGVGKGNGGGFSAAAYDAFGLDENRREELYAEALARLRGAFGVQRVVEGKTFGFYPPAENLPQRLWQATSKVDTARSIGRAGDALQLHRFASGGPTGTVQKTLVDAYSSELPSDRSPRIGVSRSVLPAESKADAVRLFTEHLERDPGATPWITRGSSPSEILRDFYILHGSPEEIAAELVEDAAVSESTDYLFSVPLALDDKHYRESLAVIAGEIYPTLSTVRPNALPRNLLSTSPIPVG</sequence>
<dbReference type="PANTHER" id="PTHR30137:SF15">
    <property type="entry name" value="BLL6902 PROTEIN"/>
    <property type="match status" value="1"/>
</dbReference>
<evidence type="ECO:0000313" key="4">
    <source>
        <dbReference type="Proteomes" id="UP000325576"/>
    </source>
</evidence>
<evidence type="ECO:0000313" key="2">
    <source>
        <dbReference type="EMBL" id="KAB2582572.1"/>
    </source>
</evidence>
<reference evidence="3" key="2">
    <citation type="submission" date="2023-08" db="EMBL/GenBank/DDBJ databases">
        <title>Isolation and Characterization of Rhodococcus erythropolis MGMM8.</title>
        <authorList>
            <person name="Diabankana R.G.C."/>
            <person name="Afordoanyi D.M."/>
            <person name="Validov S.Z."/>
        </authorList>
    </citation>
    <scope>NUCLEOTIDE SEQUENCE</scope>
    <source>
        <strain evidence="3">MGMM8</strain>
    </source>
</reference>
<dbReference type="EMBL" id="MRBO01000667">
    <property type="protein sequence ID" value="KAB2582572.1"/>
    <property type="molecule type" value="Genomic_DNA"/>
</dbReference>
<dbReference type="SUPFAM" id="SSF51679">
    <property type="entry name" value="Bacterial luciferase-like"/>
    <property type="match status" value="1"/>
</dbReference>
<keyword evidence="3" id="KW-0560">Oxidoreductase</keyword>
<dbReference type="InterPro" id="IPR050766">
    <property type="entry name" value="Bact_Lucif_Oxidored"/>
</dbReference>
<name>A0A5N5DZX6_RHOER</name>
<evidence type="ECO:0000259" key="1">
    <source>
        <dbReference type="Pfam" id="PF00296"/>
    </source>
</evidence>
<dbReference type="Proteomes" id="UP001230933">
    <property type="component" value="Chromosome"/>
</dbReference>
<dbReference type="Pfam" id="PF00296">
    <property type="entry name" value="Bac_luciferase"/>
    <property type="match status" value="1"/>
</dbReference>
<dbReference type="EMBL" id="CP124545">
    <property type="protein sequence ID" value="WMN01864.1"/>
    <property type="molecule type" value="Genomic_DNA"/>
</dbReference>
<feature type="domain" description="Luciferase-like" evidence="1">
    <location>
        <begin position="19"/>
        <end position="287"/>
    </location>
</feature>
<organism evidence="2 4">
    <name type="scientific">Rhodococcus erythropolis</name>
    <name type="common">Arthrobacter picolinophilus</name>
    <dbReference type="NCBI Taxonomy" id="1833"/>
    <lineage>
        <taxon>Bacteria</taxon>
        <taxon>Bacillati</taxon>
        <taxon>Actinomycetota</taxon>
        <taxon>Actinomycetes</taxon>
        <taxon>Mycobacteriales</taxon>
        <taxon>Nocardiaceae</taxon>
        <taxon>Rhodococcus</taxon>
        <taxon>Rhodococcus erythropolis group</taxon>
    </lineage>
</organism>
<dbReference type="Gene3D" id="3.20.20.30">
    <property type="entry name" value="Luciferase-like domain"/>
    <property type="match status" value="1"/>
</dbReference>
<reference evidence="2 4" key="1">
    <citation type="journal article" date="2017" name="Poromechanics V (2013)">
        <title>Genomic Characterization of the Arsenic-Tolerant Actinobacterium, &lt;i&gt;Rhodococcus erythropolis&lt;/i&gt; S43.</title>
        <authorList>
            <person name="Retamal-Morales G."/>
            <person name="Mehnert M."/>
            <person name="Schwabe R."/>
            <person name="Tischler D."/>
            <person name="Schloemann M."/>
            <person name="Levican G.J."/>
        </authorList>
    </citation>
    <scope>NUCLEOTIDE SEQUENCE [LARGE SCALE GENOMIC DNA]</scope>
    <source>
        <strain evidence="2 4">S43</strain>
    </source>
</reference>
<dbReference type="GO" id="GO:0005829">
    <property type="term" value="C:cytosol"/>
    <property type="evidence" value="ECO:0007669"/>
    <property type="project" value="TreeGrafter"/>
</dbReference>
<gene>
    <name evidence="2" type="ORF">BS297_25060</name>
    <name evidence="3" type="ORF">QIE55_31700</name>
</gene>
<dbReference type="Proteomes" id="UP000325576">
    <property type="component" value="Unassembled WGS sequence"/>
</dbReference>